<reference evidence="10" key="2">
    <citation type="submission" date="2025-08" db="UniProtKB">
        <authorList>
            <consortium name="RefSeq"/>
        </authorList>
    </citation>
    <scope>IDENTIFICATION</scope>
    <source>
        <strain evidence="10">S238N-H82</strain>
        <tissue evidence="10">Testes</tissue>
    </source>
</reference>
<feature type="compositionally biased region" description="Polar residues" evidence="7">
    <location>
        <begin position="146"/>
        <end position="162"/>
    </location>
</feature>
<dbReference type="PANTHER" id="PTHR22663:SF17">
    <property type="entry name" value="RING FINGER PROTEIN NARYA-RELATED"/>
    <property type="match status" value="1"/>
</dbReference>
<evidence type="ECO:0000256" key="4">
    <source>
        <dbReference type="ARBA" id="ARBA00023254"/>
    </source>
</evidence>
<dbReference type="InterPro" id="IPR001841">
    <property type="entry name" value="Znf_RING"/>
</dbReference>
<dbReference type="Proteomes" id="UP000001554">
    <property type="component" value="Chromosome 6"/>
</dbReference>
<dbReference type="AlphaFoldDB" id="A0A9J7MS01"/>
<dbReference type="Pfam" id="PF14634">
    <property type="entry name" value="zf-RING_5"/>
    <property type="match status" value="1"/>
</dbReference>
<accession>A0A9J7MS01</accession>
<keyword evidence="3" id="KW-0862">Zinc</keyword>
<dbReference type="PANTHER" id="PTHR22663">
    <property type="entry name" value="RING FINGER PROTEIN NARYA-RELATED"/>
    <property type="match status" value="1"/>
</dbReference>
<sequence length="390" mass="43137">MADWVHCNLCFRQPGDGKKFHLTNCGHIYCADCVMTGAKDRCKMCGGKCTTIILSAHMKPDVEIFFTDPAELAKKQHKQLLQVIDFQKNHRQRLTAYMREKDAKFSTEMKKVKQQMTLHVQEMESEMLRLRNENAELRHLLGGKPSTASRLSQRPVTTSPHPNMQPRVHRTPSPSHGPHKSPYTTAINKSLPCTPNMGDSPLSGNRTPTGPARITMRTPPIDGKMGTPPVVPGLTRTPTGQIIRAISNPGSHGDSGSSGGSQQCAGSPMSTGSSPRSADSRIASTLSMFATPKRQLPYNSPSSQPNSAHQAELPAEVFTSYTKQLSHWIQTGNSCSEPATVIMTVWSNFRTTWRINYLKIGCVTCWFLANIGKFKQNISLLRHINKAIFV</sequence>
<feature type="compositionally biased region" description="Polar residues" evidence="7">
    <location>
        <begin position="268"/>
        <end position="280"/>
    </location>
</feature>
<dbReference type="SMART" id="SM00184">
    <property type="entry name" value="RING"/>
    <property type="match status" value="1"/>
</dbReference>
<evidence type="ECO:0000313" key="9">
    <source>
        <dbReference type="Proteomes" id="UP000001554"/>
    </source>
</evidence>
<dbReference type="GO" id="GO:0007129">
    <property type="term" value="P:homologous chromosome pairing at meiosis"/>
    <property type="evidence" value="ECO:0000318"/>
    <property type="project" value="GO_Central"/>
</dbReference>
<dbReference type="RefSeq" id="XP_035678692.1">
    <property type="nucleotide sequence ID" value="XM_035822799.1"/>
</dbReference>
<feature type="coiled-coil region" evidence="6">
    <location>
        <begin position="113"/>
        <end position="140"/>
    </location>
</feature>
<evidence type="ECO:0000256" key="7">
    <source>
        <dbReference type="SAM" id="MobiDB-lite"/>
    </source>
</evidence>
<evidence type="ECO:0000256" key="3">
    <source>
        <dbReference type="ARBA" id="ARBA00022833"/>
    </source>
</evidence>
<dbReference type="GO" id="GO:0019789">
    <property type="term" value="F:SUMO transferase activity"/>
    <property type="evidence" value="ECO:0000318"/>
    <property type="project" value="GO_Central"/>
</dbReference>
<keyword evidence="6" id="KW-0175">Coiled coil</keyword>
<feature type="compositionally biased region" description="Polar residues" evidence="7">
    <location>
        <begin position="182"/>
        <end position="193"/>
    </location>
</feature>
<feature type="region of interest" description="Disordered" evidence="7">
    <location>
        <begin position="244"/>
        <end position="280"/>
    </location>
</feature>
<proteinExistence type="predicted"/>
<keyword evidence="4" id="KW-0469">Meiosis</keyword>
<keyword evidence="9" id="KW-1185">Reference proteome</keyword>
<dbReference type="PROSITE" id="PS00518">
    <property type="entry name" value="ZF_RING_1"/>
    <property type="match status" value="1"/>
</dbReference>
<dbReference type="PROSITE" id="PS50089">
    <property type="entry name" value="ZF_RING_2"/>
    <property type="match status" value="1"/>
</dbReference>
<dbReference type="KEGG" id="bfo:118417297"/>
<dbReference type="SUPFAM" id="SSF57850">
    <property type="entry name" value="RING/U-box"/>
    <property type="match status" value="1"/>
</dbReference>
<dbReference type="GO" id="GO:0000795">
    <property type="term" value="C:synaptonemal complex"/>
    <property type="evidence" value="ECO:0000318"/>
    <property type="project" value="GO_Central"/>
</dbReference>
<feature type="domain" description="RING-type" evidence="8">
    <location>
        <begin position="7"/>
        <end position="45"/>
    </location>
</feature>
<evidence type="ECO:0000256" key="5">
    <source>
        <dbReference type="PROSITE-ProRule" id="PRU00175"/>
    </source>
</evidence>
<organism evidence="9 10">
    <name type="scientific">Branchiostoma floridae</name>
    <name type="common">Florida lancelet</name>
    <name type="synonym">Amphioxus</name>
    <dbReference type="NCBI Taxonomy" id="7739"/>
    <lineage>
        <taxon>Eukaryota</taxon>
        <taxon>Metazoa</taxon>
        <taxon>Chordata</taxon>
        <taxon>Cephalochordata</taxon>
        <taxon>Leptocardii</taxon>
        <taxon>Amphioxiformes</taxon>
        <taxon>Branchiostomatidae</taxon>
        <taxon>Branchiostoma</taxon>
    </lineage>
</organism>
<dbReference type="GO" id="GO:0008270">
    <property type="term" value="F:zinc ion binding"/>
    <property type="evidence" value="ECO:0007669"/>
    <property type="project" value="UniProtKB-KW"/>
</dbReference>
<evidence type="ECO:0000259" key="8">
    <source>
        <dbReference type="PROSITE" id="PS50089"/>
    </source>
</evidence>
<evidence type="ECO:0000256" key="6">
    <source>
        <dbReference type="SAM" id="Coils"/>
    </source>
</evidence>
<name>A0A9J7MS01_BRAFL</name>
<gene>
    <name evidence="10" type="primary">LOC118417297</name>
</gene>
<dbReference type="GO" id="GO:0007131">
    <property type="term" value="P:reciprocal meiotic recombination"/>
    <property type="evidence" value="ECO:0007669"/>
    <property type="project" value="InterPro"/>
</dbReference>
<dbReference type="OMA" id="NSRETHR"/>
<evidence type="ECO:0000313" key="10">
    <source>
        <dbReference type="RefSeq" id="XP_035678692.1"/>
    </source>
</evidence>
<reference evidence="9" key="1">
    <citation type="journal article" date="2020" name="Nat. Ecol. Evol.">
        <title>Deeply conserved synteny resolves early events in vertebrate evolution.</title>
        <authorList>
            <person name="Simakov O."/>
            <person name="Marletaz F."/>
            <person name="Yue J.X."/>
            <person name="O'Connell B."/>
            <person name="Jenkins J."/>
            <person name="Brandt A."/>
            <person name="Calef R."/>
            <person name="Tung C.H."/>
            <person name="Huang T.K."/>
            <person name="Schmutz J."/>
            <person name="Satoh N."/>
            <person name="Yu J.K."/>
            <person name="Putnam N.H."/>
            <person name="Green R.E."/>
            <person name="Rokhsar D.S."/>
        </authorList>
    </citation>
    <scope>NUCLEOTIDE SEQUENCE [LARGE SCALE GENOMIC DNA]</scope>
    <source>
        <strain evidence="9">S238N-H82</strain>
    </source>
</reference>
<dbReference type="InterPro" id="IPR017907">
    <property type="entry name" value="Znf_RING_CS"/>
</dbReference>
<feature type="region of interest" description="Disordered" evidence="7">
    <location>
        <begin position="142"/>
        <end position="228"/>
    </location>
</feature>
<evidence type="ECO:0000256" key="2">
    <source>
        <dbReference type="ARBA" id="ARBA00022771"/>
    </source>
</evidence>
<dbReference type="InterPro" id="IPR042123">
    <property type="entry name" value="Zip3/RNF212-like"/>
</dbReference>
<dbReference type="OrthoDB" id="2535391at2759"/>
<dbReference type="GeneID" id="118417297"/>
<evidence type="ECO:0000256" key="1">
    <source>
        <dbReference type="ARBA" id="ARBA00022723"/>
    </source>
</evidence>
<feature type="compositionally biased region" description="Low complexity" evidence="7">
    <location>
        <begin position="250"/>
        <end position="267"/>
    </location>
</feature>
<protein>
    <submittedName>
        <fullName evidence="10">Uncharacterized protein LOC118417297 isoform X1</fullName>
    </submittedName>
</protein>
<dbReference type="CDD" id="cd16560">
    <property type="entry name" value="RING-HC_RNF212-like"/>
    <property type="match status" value="1"/>
</dbReference>
<keyword evidence="2 5" id="KW-0863">Zinc-finger</keyword>
<keyword evidence="1" id="KW-0479">Metal-binding</keyword>